<evidence type="ECO:0000256" key="1">
    <source>
        <dbReference type="SAM" id="MobiDB-lite"/>
    </source>
</evidence>
<name>A0A371DHU5_9APHY</name>
<dbReference type="EMBL" id="KZ857392">
    <property type="protein sequence ID" value="RDX52102.1"/>
    <property type="molecule type" value="Genomic_DNA"/>
</dbReference>
<protein>
    <submittedName>
        <fullName evidence="2">Uncharacterized protein</fullName>
    </submittedName>
</protein>
<evidence type="ECO:0000313" key="2">
    <source>
        <dbReference type="EMBL" id="RDX52102.1"/>
    </source>
</evidence>
<sequence>MIPHPDQSCPPGLGGLSGSRPEISVSRDQAFLGAFGGPTMARSGWWSPQLSVFDGDGRGADLIWIRHRKAVLLMRHQRPNRSCSSSGPRDRSHRGAPRVMCGQIAIQRELEVWFRAARLHVPSDQPSTSASRPCPPARAGLCRRVIAHILAVDPSDVGSFCGEFCVYQCLDT</sequence>
<keyword evidence="3" id="KW-1185">Reference proteome</keyword>
<organism evidence="2 3">
    <name type="scientific">Lentinus brumalis</name>
    <dbReference type="NCBI Taxonomy" id="2498619"/>
    <lineage>
        <taxon>Eukaryota</taxon>
        <taxon>Fungi</taxon>
        <taxon>Dikarya</taxon>
        <taxon>Basidiomycota</taxon>
        <taxon>Agaricomycotina</taxon>
        <taxon>Agaricomycetes</taxon>
        <taxon>Polyporales</taxon>
        <taxon>Polyporaceae</taxon>
        <taxon>Lentinus</taxon>
    </lineage>
</organism>
<dbReference type="AlphaFoldDB" id="A0A371DHU5"/>
<evidence type="ECO:0000313" key="3">
    <source>
        <dbReference type="Proteomes" id="UP000256964"/>
    </source>
</evidence>
<feature type="region of interest" description="Disordered" evidence="1">
    <location>
        <begin position="1"/>
        <end position="20"/>
    </location>
</feature>
<reference evidence="2 3" key="1">
    <citation type="journal article" date="2018" name="Biotechnol. Biofuels">
        <title>Integrative visual omics of the white-rot fungus Polyporus brumalis exposes the biotechnological potential of its oxidative enzymes for delignifying raw plant biomass.</title>
        <authorList>
            <person name="Miyauchi S."/>
            <person name="Rancon A."/>
            <person name="Drula E."/>
            <person name="Hage H."/>
            <person name="Chaduli D."/>
            <person name="Favel A."/>
            <person name="Grisel S."/>
            <person name="Henrissat B."/>
            <person name="Herpoel-Gimbert I."/>
            <person name="Ruiz-Duenas F.J."/>
            <person name="Chevret D."/>
            <person name="Hainaut M."/>
            <person name="Lin J."/>
            <person name="Wang M."/>
            <person name="Pangilinan J."/>
            <person name="Lipzen A."/>
            <person name="Lesage-Meessen L."/>
            <person name="Navarro D."/>
            <person name="Riley R."/>
            <person name="Grigoriev I.V."/>
            <person name="Zhou S."/>
            <person name="Raouche S."/>
            <person name="Rosso M.N."/>
        </authorList>
    </citation>
    <scope>NUCLEOTIDE SEQUENCE [LARGE SCALE GENOMIC DNA]</scope>
    <source>
        <strain evidence="2 3">BRFM 1820</strain>
    </source>
</reference>
<accession>A0A371DHU5</accession>
<proteinExistence type="predicted"/>
<dbReference type="Proteomes" id="UP000256964">
    <property type="component" value="Unassembled WGS sequence"/>
</dbReference>
<gene>
    <name evidence="2" type="ORF">OH76DRAFT_244280</name>
</gene>